<name>A0A4R3HVD4_PAULE</name>
<reference evidence="11 12" key="1">
    <citation type="submission" date="2019-03" db="EMBL/GenBank/DDBJ databases">
        <title>Genomic Encyclopedia of Type Strains, Phase IV (KMG-IV): sequencing the most valuable type-strain genomes for metagenomic binning, comparative biology and taxonomic classification.</title>
        <authorList>
            <person name="Goeker M."/>
        </authorList>
    </citation>
    <scope>NUCLEOTIDE SEQUENCE [LARGE SCALE GENOMIC DNA]</scope>
    <source>
        <strain evidence="11 12">DSM 7445</strain>
    </source>
</reference>
<keyword evidence="5 7" id="KW-0119">Carbohydrate metabolism</keyword>
<organism evidence="11 12">
    <name type="scientific">Paucimonas lemoignei</name>
    <name type="common">Pseudomonas lemoignei</name>
    <dbReference type="NCBI Taxonomy" id="29443"/>
    <lineage>
        <taxon>Bacteria</taxon>
        <taxon>Pseudomonadati</taxon>
        <taxon>Pseudomonadota</taxon>
        <taxon>Betaproteobacteria</taxon>
        <taxon>Burkholderiales</taxon>
        <taxon>Burkholderiaceae</taxon>
        <taxon>Paucimonas</taxon>
    </lineage>
</organism>
<feature type="binding site" evidence="10">
    <location>
        <position position="132"/>
    </location>
    <ligand>
        <name>Mg(2+)</name>
        <dbReference type="ChEBI" id="CHEBI:18420"/>
    </ligand>
</feature>
<dbReference type="InterPro" id="IPR036412">
    <property type="entry name" value="HAD-like_sf"/>
</dbReference>
<evidence type="ECO:0000256" key="10">
    <source>
        <dbReference type="PIRSR" id="PIRSR004682-4"/>
    </source>
</evidence>
<evidence type="ECO:0000256" key="4">
    <source>
        <dbReference type="ARBA" id="ARBA00022801"/>
    </source>
</evidence>
<evidence type="ECO:0000256" key="8">
    <source>
        <dbReference type="PIRSR" id="PIRSR004682-1"/>
    </source>
</evidence>
<keyword evidence="10" id="KW-0460">Magnesium</keyword>
<dbReference type="InterPro" id="IPR023214">
    <property type="entry name" value="HAD_sf"/>
</dbReference>
<dbReference type="NCBIfam" id="TIGR01656">
    <property type="entry name" value="Histidinol-ppas"/>
    <property type="match status" value="1"/>
</dbReference>
<feature type="binding site" evidence="10">
    <location>
        <position position="88"/>
    </location>
    <ligand>
        <name>Zn(2+)</name>
        <dbReference type="ChEBI" id="CHEBI:29105"/>
    </ligand>
</feature>
<evidence type="ECO:0000256" key="1">
    <source>
        <dbReference type="ARBA" id="ARBA00004496"/>
    </source>
</evidence>
<dbReference type="GO" id="GO:0005975">
    <property type="term" value="P:carbohydrate metabolic process"/>
    <property type="evidence" value="ECO:0007669"/>
    <property type="project" value="InterPro"/>
</dbReference>
<feature type="site" description="Contributes to substrate recognition" evidence="9">
    <location>
        <position position="106"/>
    </location>
</feature>
<dbReference type="RefSeq" id="WP_207907303.1">
    <property type="nucleotide sequence ID" value="NZ_SLZQ01000012.1"/>
</dbReference>
<comment type="cofactor">
    <cofactor evidence="10">
        <name>Mg(2+)</name>
        <dbReference type="ChEBI" id="CHEBI:18420"/>
    </cofactor>
</comment>
<feature type="binding site" evidence="10">
    <location>
        <position position="7"/>
    </location>
    <ligand>
        <name>Mg(2+)</name>
        <dbReference type="ChEBI" id="CHEBI:18420"/>
    </ligand>
</feature>
<dbReference type="SUPFAM" id="SSF56784">
    <property type="entry name" value="HAD-like"/>
    <property type="match status" value="1"/>
</dbReference>
<evidence type="ECO:0000256" key="6">
    <source>
        <dbReference type="ARBA" id="ARBA00031828"/>
    </source>
</evidence>
<dbReference type="EMBL" id="SLZQ01000012">
    <property type="protein sequence ID" value="TCS34680.1"/>
    <property type="molecule type" value="Genomic_DNA"/>
</dbReference>
<evidence type="ECO:0000313" key="11">
    <source>
        <dbReference type="EMBL" id="TCS34680.1"/>
    </source>
</evidence>
<proteinExistence type="inferred from homology"/>
<dbReference type="AlphaFoldDB" id="A0A4R3HVD4"/>
<comment type="cofactor">
    <cofactor evidence="10">
        <name>Zn(2+)</name>
        <dbReference type="ChEBI" id="CHEBI:29105"/>
    </cofactor>
</comment>
<keyword evidence="4 7" id="KW-0378">Hydrolase</keyword>
<dbReference type="PANTHER" id="PTHR42891:SF1">
    <property type="entry name" value="D-GLYCERO-BETA-D-MANNO-HEPTOSE-1,7-BISPHOSPHATE 7-PHOSPHATASE"/>
    <property type="match status" value="1"/>
</dbReference>
<keyword evidence="10" id="KW-0862">Zinc</keyword>
<feature type="binding site" evidence="10">
    <location>
        <position position="9"/>
    </location>
    <ligand>
        <name>Mg(2+)</name>
        <dbReference type="ChEBI" id="CHEBI:18420"/>
    </ligand>
</feature>
<accession>A0A4R3HVD4</accession>
<dbReference type="Proteomes" id="UP000295382">
    <property type="component" value="Unassembled WGS sequence"/>
</dbReference>
<dbReference type="Pfam" id="PF13242">
    <property type="entry name" value="Hydrolase_like"/>
    <property type="match status" value="1"/>
</dbReference>
<dbReference type="NCBIfam" id="TIGR01662">
    <property type="entry name" value="HAD-SF-IIIA"/>
    <property type="match status" value="1"/>
</dbReference>
<dbReference type="InterPro" id="IPR004446">
    <property type="entry name" value="Heptose_bisP_phosphatase"/>
</dbReference>
<dbReference type="GO" id="GO:0005737">
    <property type="term" value="C:cytoplasm"/>
    <property type="evidence" value="ECO:0007669"/>
    <property type="project" value="UniProtKB-SubCell"/>
</dbReference>
<protein>
    <recommendedName>
        <fullName evidence="6 7">D,D-heptose 1,7-bisphosphate phosphatase</fullName>
        <ecNumber evidence="7">3.1.3.-</ecNumber>
    </recommendedName>
</protein>
<dbReference type="PANTHER" id="PTHR42891">
    <property type="entry name" value="D-GLYCERO-BETA-D-MANNO-HEPTOSE-1,7-BISPHOSPHATE 7-PHOSPHATASE"/>
    <property type="match status" value="1"/>
</dbReference>
<evidence type="ECO:0000256" key="2">
    <source>
        <dbReference type="ARBA" id="ARBA00022490"/>
    </source>
</evidence>
<feature type="active site" description="Proton donor" evidence="8">
    <location>
        <position position="9"/>
    </location>
</feature>
<dbReference type="Gene3D" id="3.40.50.1000">
    <property type="entry name" value="HAD superfamily/HAD-like"/>
    <property type="match status" value="1"/>
</dbReference>
<keyword evidence="3 10" id="KW-0479">Metal-binding</keyword>
<feature type="binding site" evidence="10">
    <location>
        <position position="105"/>
    </location>
    <ligand>
        <name>Zn(2+)</name>
        <dbReference type="ChEBI" id="CHEBI:29105"/>
    </ligand>
</feature>
<dbReference type="PIRSF" id="PIRSF004682">
    <property type="entry name" value="GmhB"/>
    <property type="match status" value="1"/>
</dbReference>
<keyword evidence="12" id="KW-1185">Reference proteome</keyword>
<feature type="binding site" evidence="10">
    <location>
        <position position="103"/>
    </location>
    <ligand>
        <name>Zn(2+)</name>
        <dbReference type="ChEBI" id="CHEBI:29105"/>
    </ligand>
</feature>
<evidence type="ECO:0000256" key="3">
    <source>
        <dbReference type="ARBA" id="ARBA00022723"/>
    </source>
</evidence>
<comment type="subcellular location">
    <subcellularLocation>
        <location evidence="1 7">Cytoplasm</location>
    </subcellularLocation>
</comment>
<dbReference type="GO" id="GO:0016791">
    <property type="term" value="F:phosphatase activity"/>
    <property type="evidence" value="ECO:0007669"/>
    <property type="project" value="InterPro"/>
</dbReference>
<evidence type="ECO:0000256" key="7">
    <source>
        <dbReference type="PIRNR" id="PIRNR004682"/>
    </source>
</evidence>
<feature type="active site" description="Nucleophile" evidence="8">
    <location>
        <position position="7"/>
    </location>
</feature>
<feature type="binding site" evidence="10">
    <location>
        <position position="90"/>
    </location>
    <ligand>
        <name>Zn(2+)</name>
        <dbReference type="ChEBI" id="CHEBI:29105"/>
    </ligand>
</feature>
<feature type="site" description="Stabilizes the phosphoryl group" evidence="9">
    <location>
        <position position="107"/>
    </location>
</feature>
<dbReference type="CDD" id="cd07503">
    <property type="entry name" value="HAD_HisB-N"/>
    <property type="match status" value="1"/>
</dbReference>
<dbReference type="EC" id="3.1.3.-" evidence="7"/>
<comment type="caution">
    <text evidence="11">The sequence shown here is derived from an EMBL/GenBank/DDBJ whole genome shotgun (WGS) entry which is preliminary data.</text>
</comment>
<dbReference type="GO" id="GO:0046872">
    <property type="term" value="F:metal ion binding"/>
    <property type="evidence" value="ECO:0007669"/>
    <property type="project" value="UniProtKB-KW"/>
</dbReference>
<evidence type="ECO:0000313" key="12">
    <source>
        <dbReference type="Proteomes" id="UP000295382"/>
    </source>
</evidence>
<gene>
    <name evidence="11" type="ORF">EDC30_11210</name>
</gene>
<evidence type="ECO:0000256" key="9">
    <source>
        <dbReference type="PIRSR" id="PIRSR004682-3"/>
    </source>
</evidence>
<evidence type="ECO:0000256" key="5">
    <source>
        <dbReference type="ARBA" id="ARBA00023277"/>
    </source>
</evidence>
<comment type="similarity">
    <text evidence="7">Belongs to the gmhB family.</text>
</comment>
<feature type="site" description="Stabilizes the phosphoryl group" evidence="9">
    <location>
        <position position="49"/>
    </location>
</feature>
<dbReference type="InterPro" id="IPR006549">
    <property type="entry name" value="HAD-SF_hydro_IIIA"/>
</dbReference>
<keyword evidence="2 7" id="KW-0963">Cytoplasm</keyword>
<sequence>MRAVFIDKDGTLVDDVPYNVDPARVCLSSGAVACLRLLRRQGFRLFVVTNQPGVARGYFDESELMPLFDHLHRVLDCQDVAPDGYYYCPHSPDGVVPKYAIECECRKPLPGMLLHAAETHGIDLSASWMIGDILNDVECGRRAGCKTVLIDNGNETEWLWSDMRRPHLVAPDLHAAATMICQCEQARSSMKVHSDAEI</sequence>
<dbReference type="InterPro" id="IPR006543">
    <property type="entry name" value="Histidinol-phos"/>
</dbReference>